<evidence type="ECO:0000256" key="10">
    <source>
        <dbReference type="SAM" id="SignalP"/>
    </source>
</evidence>
<keyword evidence="9" id="KW-0472">Membrane</keyword>
<dbReference type="InterPro" id="IPR013783">
    <property type="entry name" value="Ig-like_fold"/>
</dbReference>
<evidence type="ECO:0000256" key="3">
    <source>
        <dbReference type="ARBA" id="ARBA00022801"/>
    </source>
</evidence>
<dbReference type="InterPro" id="IPR017853">
    <property type="entry name" value="GH"/>
</dbReference>
<keyword evidence="7" id="KW-0961">Cell wall biogenesis/degradation</keyword>
<evidence type="ECO:0000256" key="9">
    <source>
        <dbReference type="SAM" id="Phobius"/>
    </source>
</evidence>
<evidence type="ECO:0000256" key="5">
    <source>
        <dbReference type="ARBA" id="ARBA00023277"/>
    </source>
</evidence>
<dbReference type="InterPro" id="IPR001547">
    <property type="entry name" value="Glyco_hydro_5"/>
</dbReference>
<dbReference type="GO" id="GO:0009986">
    <property type="term" value="C:cell surface"/>
    <property type="evidence" value="ECO:0007669"/>
    <property type="project" value="TreeGrafter"/>
</dbReference>
<evidence type="ECO:0000256" key="7">
    <source>
        <dbReference type="ARBA" id="ARBA00023316"/>
    </source>
</evidence>
<evidence type="ECO:0000256" key="8">
    <source>
        <dbReference type="ARBA" id="ARBA00023326"/>
    </source>
</evidence>
<keyword evidence="6" id="KW-0326">Glycosidase</keyword>
<dbReference type="GO" id="GO:0005576">
    <property type="term" value="C:extracellular region"/>
    <property type="evidence" value="ECO:0007669"/>
    <property type="project" value="TreeGrafter"/>
</dbReference>
<name>A0A8H4VYL8_9HELO</name>
<dbReference type="UniPathway" id="UPA00164"/>
<keyword evidence="3" id="KW-0378">Hydrolase</keyword>
<evidence type="ECO:0000256" key="4">
    <source>
        <dbReference type="ARBA" id="ARBA00023001"/>
    </source>
</evidence>
<feature type="domain" description="Glycoside hydrolase family 5" evidence="11">
    <location>
        <begin position="67"/>
        <end position="341"/>
    </location>
</feature>
<evidence type="ECO:0000259" key="11">
    <source>
        <dbReference type="Pfam" id="PF00150"/>
    </source>
</evidence>
<dbReference type="OrthoDB" id="412536at2759"/>
<feature type="signal peptide" evidence="10">
    <location>
        <begin position="1"/>
        <end position="19"/>
    </location>
</feature>
<organism evidence="13 14">
    <name type="scientific">Cudoniella acicularis</name>
    <dbReference type="NCBI Taxonomy" id="354080"/>
    <lineage>
        <taxon>Eukaryota</taxon>
        <taxon>Fungi</taxon>
        <taxon>Dikarya</taxon>
        <taxon>Ascomycota</taxon>
        <taxon>Pezizomycotina</taxon>
        <taxon>Leotiomycetes</taxon>
        <taxon>Helotiales</taxon>
        <taxon>Tricladiaceae</taxon>
        <taxon>Cudoniella</taxon>
    </lineage>
</organism>
<dbReference type="PANTHER" id="PTHR31297">
    <property type="entry name" value="GLUCAN ENDO-1,6-BETA-GLUCOSIDASE B"/>
    <property type="match status" value="1"/>
</dbReference>
<feature type="transmembrane region" description="Helical" evidence="9">
    <location>
        <begin position="864"/>
        <end position="885"/>
    </location>
</feature>
<protein>
    <recommendedName>
        <fullName evidence="15">Glycoside hydrolase family 5 domain-containing protein</fullName>
    </recommendedName>
</protein>
<evidence type="ECO:0000313" key="13">
    <source>
        <dbReference type="EMBL" id="KAF4624659.1"/>
    </source>
</evidence>
<proteinExistence type="inferred from homology"/>
<evidence type="ECO:0008006" key="15">
    <source>
        <dbReference type="Google" id="ProtNLM"/>
    </source>
</evidence>
<keyword evidence="9" id="KW-0812">Transmembrane</keyword>
<evidence type="ECO:0000256" key="6">
    <source>
        <dbReference type="ARBA" id="ARBA00023295"/>
    </source>
</evidence>
<gene>
    <name evidence="13" type="ORF">G7Y89_g13512</name>
</gene>
<feature type="transmembrane region" description="Helical" evidence="9">
    <location>
        <begin position="1008"/>
        <end position="1032"/>
    </location>
</feature>
<feature type="transmembrane region" description="Helical" evidence="9">
    <location>
        <begin position="897"/>
        <end position="922"/>
    </location>
</feature>
<dbReference type="AlphaFoldDB" id="A0A8H4VYL8"/>
<keyword evidence="8" id="KW-0624">Polysaccharide degradation</keyword>
<reference evidence="13 14" key="1">
    <citation type="submission" date="2020-03" db="EMBL/GenBank/DDBJ databases">
        <title>Draft Genome Sequence of Cudoniella acicularis.</title>
        <authorList>
            <person name="Buettner E."/>
            <person name="Kellner H."/>
        </authorList>
    </citation>
    <scope>NUCLEOTIDE SEQUENCE [LARGE SCALE GENOMIC DNA]</scope>
    <source>
        <strain evidence="13 14">DSM 108380</strain>
    </source>
</reference>
<evidence type="ECO:0000259" key="12">
    <source>
        <dbReference type="Pfam" id="PF03442"/>
    </source>
</evidence>
<dbReference type="PANTHER" id="PTHR31297:SF41">
    <property type="entry name" value="ENDOGLUCANASE, PUTATIVE (AFU_ORTHOLOGUE AFUA_5G01830)-RELATED"/>
    <property type="match status" value="1"/>
</dbReference>
<dbReference type="SUPFAM" id="SSF81296">
    <property type="entry name" value="E set domains"/>
    <property type="match status" value="1"/>
</dbReference>
<comment type="caution">
    <text evidence="13">The sequence shown here is derived from an EMBL/GenBank/DDBJ whole genome shotgun (WGS) entry which is preliminary data.</text>
</comment>
<dbReference type="InterPro" id="IPR050386">
    <property type="entry name" value="Glycosyl_hydrolase_5"/>
</dbReference>
<dbReference type="Gene3D" id="3.20.20.80">
    <property type="entry name" value="Glycosidases"/>
    <property type="match status" value="1"/>
</dbReference>
<dbReference type="InterPro" id="IPR005102">
    <property type="entry name" value="Carbo-bd_X2"/>
</dbReference>
<dbReference type="GO" id="GO:0071555">
    <property type="term" value="P:cell wall organization"/>
    <property type="evidence" value="ECO:0007669"/>
    <property type="project" value="UniProtKB-KW"/>
</dbReference>
<dbReference type="GO" id="GO:0030245">
    <property type="term" value="P:cellulose catabolic process"/>
    <property type="evidence" value="ECO:0007669"/>
    <property type="project" value="UniProtKB-KW"/>
</dbReference>
<dbReference type="Gene3D" id="2.60.40.10">
    <property type="entry name" value="Immunoglobulins"/>
    <property type="match status" value="1"/>
</dbReference>
<feature type="transmembrane region" description="Helical" evidence="9">
    <location>
        <begin position="1053"/>
        <end position="1073"/>
    </location>
</feature>
<dbReference type="SUPFAM" id="SSF51445">
    <property type="entry name" value="(Trans)glycosidases"/>
    <property type="match status" value="1"/>
</dbReference>
<keyword evidence="4" id="KW-0136">Cellulose degradation</keyword>
<dbReference type="InterPro" id="IPR014756">
    <property type="entry name" value="Ig_E-set"/>
</dbReference>
<keyword evidence="2 10" id="KW-0732">Signal</keyword>
<keyword evidence="5" id="KW-0119">Carbohydrate metabolism</keyword>
<keyword evidence="14" id="KW-1185">Reference proteome</keyword>
<dbReference type="Pfam" id="PF00150">
    <property type="entry name" value="Cellulase"/>
    <property type="match status" value="1"/>
</dbReference>
<evidence type="ECO:0000313" key="14">
    <source>
        <dbReference type="Proteomes" id="UP000566819"/>
    </source>
</evidence>
<sequence>MLKSTILGLLAVGIQKVHAQALAYDQCIFSSAPLTSQSCPGTFTPITASAAFAALNPGWNLGNTLDATPTEGSWNNPPVQPETFAQIRAKGFNSVRIPVTWGYHFIDSSPTWNINTTWLDRVETVVDEALSHDFYVILNAHHDSWVWVDFTATNVNLTQVEERFSRLWTQIGSRFACKSSKLLFEPLNEPSGSTAAHGTELNKLNDLFLTAINNAGGFNPLRVVSLSGLGMDLAKTSQFFSRGTLYPSQPWGLQVHYYAPYDFIFGAWGKTIWGSDADKASLVQDFTLFKGNFTNIPTFIGEWSASPSNTETAGRWKYFDFFLRTAKSFNYSTLLWDNGNDEFNRSVNSWKDPVAMNLLFTAVKGENNTLADSTVDPAAASQFSSAYLFHKVGDAVVDQSATYLLNGNSLRDIKTSSGRKLNKQDYAFSAAGNLTLSSSYLSTLFSPSSAAGTKETLTLTFSSGAPLTLSIIQYTTPIISQTTFNLTTLSTANDLHVPIQYQGLPEIAAVKAIVNDSNFYNDLSGSEKLKRLIWMVMFIGVNAPPLETFTLMLQALHVGRQATTCMGFATSLLGPLKVIPCFRDFTFTSPLFFHSAKPQSIDPIHRTHSLFVIKMKSTVITGHYFSFYASLASCTVPLYIQNNTVSLNTTSTSSTIWADIRNPAISCDFSVDSFVAVRLEIYIEEREGTNITQSINTTCQPHIISLQALQQPLAAPTLRLNAAERLSNCVIKVLYETYYCSSFQDSSVGSLAALWVDIGHNLPRDPNGSYPPEPPINIDNNGSSYPSFLPMMTDACEFDLKNLTLGTCCTSPSTLSKQYVRCVAQKESSEVRDCVVNTAVKSDWLPPGIFLYGGGQTCEGTKAIITFAAAAVLVDALGLVARIIINKIRHKDLVPQRNFSLVSIFINLGVQIAKPFLTALLLESMGIPSSKLSSFALFLMYPRPSCIIAFVSLFVRKWRGYAFQLIFADLILNLLCFGMTELKGILTYPVNPTNPLLPAHSLYMYQKGFMVSIGTGYAVYALLMGFTGLGALDLLAGIFSKEKNYEYSVFRSVAILWILLITFIVALPILAFAEMLVKIVNFFRKKDKGKRDLNRLEKSSPRHGTSWMSKELAKVFGHDNKNNEDNDDSVNPTGSSEWVWFAAIILLAAAIVSAVGNWMTTIELYGMAGDAWCPAELDSLALIQVGMPLLGHLLDMAFLAIS</sequence>
<feature type="transmembrane region" description="Helical" evidence="9">
    <location>
        <begin position="967"/>
        <end position="988"/>
    </location>
</feature>
<evidence type="ECO:0000256" key="1">
    <source>
        <dbReference type="ARBA" id="ARBA00005641"/>
    </source>
</evidence>
<comment type="similarity">
    <text evidence="1">Belongs to the glycosyl hydrolase 5 (cellulase A) family.</text>
</comment>
<keyword evidence="9" id="KW-1133">Transmembrane helix</keyword>
<dbReference type="Proteomes" id="UP000566819">
    <property type="component" value="Unassembled WGS sequence"/>
</dbReference>
<feature type="transmembrane region" description="Helical" evidence="9">
    <location>
        <begin position="1138"/>
        <end position="1159"/>
    </location>
</feature>
<dbReference type="GO" id="GO:0008422">
    <property type="term" value="F:beta-glucosidase activity"/>
    <property type="evidence" value="ECO:0007669"/>
    <property type="project" value="TreeGrafter"/>
</dbReference>
<dbReference type="EMBL" id="JAAMPI010001591">
    <property type="protein sequence ID" value="KAF4624659.1"/>
    <property type="molecule type" value="Genomic_DNA"/>
</dbReference>
<dbReference type="GO" id="GO:0005978">
    <property type="term" value="P:glycogen biosynthetic process"/>
    <property type="evidence" value="ECO:0007669"/>
    <property type="project" value="UniProtKB-UniPathway"/>
</dbReference>
<feature type="transmembrane region" description="Helical" evidence="9">
    <location>
        <begin position="934"/>
        <end position="955"/>
    </location>
</feature>
<dbReference type="Pfam" id="PF03442">
    <property type="entry name" value="CBM_X2"/>
    <property type="match status" value="1"/>
</dbReference>
<evidence type="ECO:0000256" key="2">
    <source>
        <dbReference type="ARBA" id="ARBA00022729"/>
    </source>
</evidence>
<feature type="chain" id="PRO_5034425798" description="Glycoside hydrolase family 5 domain-containing protein" evidence="10">
    <location>
        <begin position="20"/>
        <end position="1202"/>
    </location>
</feature>
<accession>A0A8H4VYL8</accession>
<feature type="domain" description="Carbohydrate binding X2" evidence="12">
    <location>
        <begin position="384"/>
        <end position="471"/>
    </location>
</feature>